<comment type="caution">
    <text evidence="10">The sequence shown here is derived from an EMBL/GenBank/DDBJ whole genome shotgun (WGS) entry which is preliminary data.</text>
</comment>
<evidence type="ECO:0000259" key="9">
    <source>
        <dbReference type="Pfam" id="PF13193"/>
    </source>
</evidence>
<proteinExistence type="inferred from homology"/>
<dbReference type="PANTHER" id="PTHR43201:SF5">
    <property type="entry name" value="MEDIUM-CHAIN ACYL-COA LIGASE ACSF2, MITOCHONDRIAL"/>
    <property type="match status" value="1"/>
</dbReference>
<evidence type="ECO:0000256" key="7">
    <source>
        <dbReference type="ARBA" id="ARBA00048277"/>
    </source>
</evidence>
<keyword evidence="2" id="KW-0436">Ligase</keyword>
<protein>
    <recommendedName>
        <fullName evidence="5">Medium-chain acyl-CoA ligase ACSF2, mitochondrial</fullName>
        <ecNumber evidence="4">6.2.1.2</ecNumber>
    </recommendedName>
</protein>
<dbReference type="FunFam" id="3.30.300.30:FF:000008">
    <property type="entry name" value="2,3-dihydroxybenzoate-AMP ligase"/>
    <property type="match status" value="1"/>
</dbReference>
<dbReference type="OrthoDB" id="10253115at2759"/>
<dbReference type="Pfam" id="PF00501">
    <property type="entry name" value="AMP-binding"/>
    <property type="match status" value="1"/>
</dbReference>
<dbReference type="InterPro" id="IPR020845">
    <property type="entry name" value="AMP-binding_CS"/>
</dbReference>
<organism evidence="10 12">
    <name type="scientific">Photinus pyralis</name>
    <name type="common">Common eastern firefly</name>
    <name type="synonym">Lampyris pyralis</name>
    <dbReference type="NCBI Taxonomy" id="7054"/>
    <lineage>
        <taxon>Eukaryota</taxon>
        <taxon>Metazoa</taxon>
        <taxon>Ecdysozoa</taxon>
        <taxon>Arthropoda</taxon>
        <taxon>Hexapoda</taxon>
        <taxon>Insecta</taxon>
        <taxon>Pterygota</taxon>
        <taxon>Neoptera</taxon>
        <taxon>Endopterygota</taxon>
        <taxon>Coleoptera</taxon>
        <taxon>Polyphaga</taxon>
        <taxon>Elateriformia</taxon>
        <taxon>Elateroidea</taxon>
        <taxon>Lampyridae</taxon>
        <taxon>Lampyrinae</taxon>
        <taxon>Photinus</taxon>
    </lineage>
</organism>
<feature type="domain" description="AMP-dependent synthetase/ligase" evidence="8">
    <location>
        <begin position="38"/>
        <end position="425"/>
    </location>
</feature>
<dbReference type="AlphaFoldDB" id="A0A5N4ADP4"/>
<dbReference type="PANTHER" id="PTHR43201">
    <property type="entry name" value="ACYL-COA SYNTHETASE"/>
    <property type="match status" value="1"/>
</dbReference>
<dbReference type="Proteomes" id="UP000327044">
    <property type="component" value="Unassembled WGS sequence"/>
</dbReference>
<dbReference type="Pfam" id="PF13193">
    <property type="entry name" value="AMP-binding_C"/>
    <property type="match status" value="1"/>
</dbReference>
<dbReference type="Gene3D" id="3.40.50.980">
    <property type="match status" value="2"/>
</dbReference>
<dbReference type="EMBL" id="VVIM01000008">
    <property type="protein sequence ID" value="KAB0795450.1"/>
    <property type="molecule type" value="Genomic_DNA"/>
</dbReference>
<evidence type="ECO:0000256" key="2">
    <source>
        <dbReference type="ARBA" id="ARBA00022598"/>
    </source>
</evidence>
<evidence type="ECO:0000256" key="4">
    <source>
        <dbReference type="ARBA" id="ARBA00039009"/>
    </source>
</evidence>
<dbReference type="Gene3D" id="3.30.300.30">
    <property type="match status" value="1"/>
</dbReference>
<evidence type="ECO:0000256" key="1">
    <source>
        <dbReference type="ARBA" id="ARBA00006432"/>
    </source>
</evidence>
<evidence type="ECO:0000313" key="10">
    <source>
        <dbReference type="EMBL" id="KAB0795450.1"/>
    </source>
</evidence>
<dbReference type="PROSITE" id="PS00455">
    <property type="entry name" value="AMP_BINDING"/>
    <property type="match status" value="1"/>
</dbReference>
<evidence type="ECO:0000256" key="6">
    <source>
        <dbReference type="ARBA" id="ARBA00047319"/>
    </source>
</evidence>
<feature type="domain" description="AMP-binding enzyme C-terminal" evidence="9">
    <location>
        <begin position="476"/>
        <end position="551"/>
    </location>
</feature>
<accession>A0A5N4ADP4</accession>
<dbReference type="FunFam" id="3.40.50.12780:FF:000003">
    <property type="entry name" value="Long-chain-fatty-acid--CoA ligase FadD"/>
    <property type="match status" value="1"/>
</dbReference>
<evidence type="ECO:0000259" key="8">
    <source>
        <dbReference type="Pfam" id="PF00501"/>
    </source>
</evidence>
<evidence type="ECO:0000313" key="11">
    <source>
        <dbReference type="EMBL" id="KAB0802823.1"/>
    </source>
</evidence>
<dbReference type="InParanoid" id="A0A5N4ADP4"/>
<comment type="catalytic activity">
    <reaction evidence="7">
        <text>a medium-chain fatty acid + ATP + CoA = a medium-chain fatty acyl-CoA + AMP + diphosphate</text>
        <dbReference type="Rhea" id="RHEA:48340"/>
        <dbReference type="ChEBI" id="CHEBI:30616"/>
        <dbReference type="ChEBI" id="CHEBI:33019"/>
        <dbReference type="ChEBI" id="CHEBI:57287"/>
        <dbReference type="ChEBI" id="CHEBI:59558"/>
        <dbReference type="ChEBI" id="CHEBI:90546"/>
        <dbReference type="ChEBI" id="CHEBI:456215"/>
        <dbReference type="EC" id="6.2.1.2"/>
    </reaction>
</comment>
<name>A0A5N4ADP4_PHOPY</name>
<sequence>MNRIRIKGARFYTHLSYLHHIGKTPLKYTTLGKQLELTSSRFPEREAVIAFQENRRITYHDLLSQADRFAAGLHQIGVNYGDRVGIWAPNILEWNILCFACARAGFVAVFINPNYIAQELEYCINKVGMKVIICPEMCDKLHFYDTLGTVVSNLRQQKPENLNNPSTQSLKNIITVSENSLGGTFNYNEILHLANETSIKKIKSNQDCVRPDDAVNIQFTSGTTGKPKAAMVSHYNLVNNAFFIGQRNELETKHHKICVQVPFFHAFGCTITIGAAISHGATMVVPSPRYNPLQNLKAIKEENCTIIHGTPTMYVDLVNVQSQYNENISPEIAVSGGALCSPELFKKMKKHLNVNKVKSVYGLTETTACVFQTMPSDDEEKMLNTVGHVCDHLEVKLVDENNKVVPLGTPGELCVRGYTTMLGYWEDREKTDEMIDNHHWLKTGDQFILRKDGYGKIVGRLKDMIIRGGENIFPKEIEDFLNAHPAVLDAHVIGLPHERLGEEVCACIKLRDGAELTLEALTEFCKESLAKFKIPTQLRIVDEFPKTQSGKIQKFVLKKQYESVK</sequence>
<reference evidence="10" key="2">
    <citation type="submission" date="2019-08" db="EMBL/GenBank/DDBJ databases">
        <authorList>
            <consortium name="Photinus pyralis genome working group"/>
            <person name="Fallon T.R."/>
            <person name="Sander Lower S.E."/>
            <person name="Weng J.-K."/>
        </authorList>
    </citation>
    <scope>NUCLEOTIDE SEQUENCE</scope>
    <source>
        <strain evidence="10">1611_PpyrPB1</strain>
        <tissue evidence="10">Whole body</tissue>
    </source>
</reference>
<dbReference type="GO" id="GO:0031956">
    <property type="term" value="F:medium-chain fatty acid-CoA ligase activity"/>
    <property type="evidence" value="ECO:0007669"/>
    <property type="project" value="UniProtKB-EC"/>
</dbReference>
<comment type="function">
    <text evidence="3">Acyl-CoA synthases catalyze the initial reaction in fatty acid metabolism, by forming a thioester with CoA. Has some preference toward medium-chain substrates. Plays a role in adipocyte differentiation.</text>
</comment>
<dbReference type="SUPFAM" id="SSF56801">
    <property type="entry name" value="Acetyl-CoA synthetase-like"/>
    <property type="match status" value="1"/>
</dbReference>
<dbReference type="InterPro" id="IPR045851">
    <property type="entry name" value="AMP-bd_C_sf"/>
</dbReference>
<reference evidence="10 12" key="1">
    <citation type="journal article" date="2018" name="Elife">
        <title>Firefly genomes illuminate parallel origins of bioluminescence in beetles.</title>
        <authorList>
            <person name="Fallon T.R."/>
            <person name="Lower S.E."/>
            <person name="Chang C.H."/>
            <person name="Bessho-Uehara M."/>
            <person name="Martin G.J."/>
            <person name="Bewick A.J."/>
            <person name="Behringer M."/>
            <person name="Debat H.J."/>
            <person name="Wong I."/>
            <person name="Day J.C."/>
            <person name="Suvorov A."/>
            <person name="Silva C.J."/>
            <person name="Stanger-Hall K.F."/>
            <person name="Hall D.W."/>
            <person name="Schmitz R.J."/>
            <person name="Nelson D.R."/>
            <person name="Lewis S.M."/>
            <person name="Shigenobu S."/>
            <person name="Bybee S.M."/>
            <person name="Larracuente A.M."/>
            <person name="Oba Y."/>
            <person name="Weng J.K."/>
        </authorList>
    </citation>
    <scope>NUCLEOTIDE SEQUENCE [LARGE SCALE GENOMIC DNA]</scope>
    <source>
        <strain evidence="10">1611_PpyrPB1</strain>
        <tissue evidence="10">Whole body</tissue>
    </source>
</reference>
<evidence type="ECO:0000256" key="5">
    <source>
        <dbReference type="ARBA" id="ARBA00039638"/>
    </source>
</evidence>
<evidence type="ECO:0000313" key="12">
    <source>
        <dbReference type="Proteomes" id="UP000327044"/>
    </source>
</evidence>
<dbReference type="EC" id="6.2.1.2" evidence="4"/>
<comment type="similarity">
    <text evidence="1">Belongs to the ATP-dependent AMP-binding enzyme family.</text>
</comment>
<evidence type="ECO:0000256" key="3">
    <source>
        <dbReference type="ARBA" id="ARBA00037247"/>
    </source>
</evidence>
<keyword evidence="12" id="KW-1185">Reference proteome</keyword>
<dbReference type="Gene3D" id="2.30.38.10">
    <property type="entry name" value="Luciferase, Domain 3"/>
    <property type="match status" value="1"/>
</dbReference>
<dbReference type="InterPro" id="IPR025110">
    <property type="entry name" value="AMP-bd_C"/>
</dbReference>
<gene>
    <name evidence="11" type="ORF">PPYR_05009</name>
    <name evidence="10" type="ORF">PPYR_12289</name>
</gene>
<dbReference type="FunCoup" id="A0A5N4ADP4">
    <property type="interactions" value="416"/>
</dbReference>
<dbReference type="InterPro" id="IPR000873">
    <property type="entry name" value="AMP-dep_synth/lig_dom"/>
</dbReference>
<comment type="catalytic activity">
    <reaction evidence="6">
        <text>octanoate + ATP + CoA = octanoyl-CoA + AMP + diphosphate</text>
        <dbReference type="Rhea" id="RHEA:33631"/>
        <dbReference type="ChEBI" id="CHEBI:25646"/>
        <dbReference type="ChEBI" id="CHEBI:30616"/>
        <dbReference type="ChEBI" id="CHEBI:33019"/>
        <dbReference type="ChEBI" id="CHEBI:57287"/>
        <dbReference type="ChEBI" id="CHEBI:57386"/>
        <dbReference type="ChEBI" id="CHEBI:456215"/>
    </reaction>
</comment>
<dbReference type="GO" id="GO:0006631">
    <property type="term" value="P:fatty acid metabolic process"/>
    <property type="evidence" value="ECO:0007669"/>
    <property type="project" value="TreeGrafter"/>
</dbReference>
<dbReference type="EMBL" id="VVIM01000002">
    <property type="protein sequence ID" value="KAB0802823.1"/>
    <property type="molecule type" value="Genomic_DNA"/>
</dbReference>